<reference evidence="3 4" key="1">
    <citation type="journal article" date="2010" name="Stand. Genomic Sci.">
        <title>Complete genome sequence of Desulfarculus baarsii type strain (2st14).</title>
        <authorList>
            <person name="Sun H."/>
            <person name="Spring S."/>
            <person name="Lapidus A."/>
            <person name="Davenport K."/>
            <person name="Del Rio T.G."/>
            <person name="Tice H."/>
            <person name="Nolan M."/>
            <person name="Copeland A."/>
            <person name="Cheng J.F."/>
            <person name="Lucas S."/>
            <person name="Tapia R."/>
            <person name="Goodwin L."/>
            <person name="Pitluck S."/>
            <person name="Ivanova N."/>
            <person name="Pagani I."/>
            <person name="Mavromatis K."/>
            <person name="Ovchinnikova G."/>
            <person name="Pati A."/>
            <person name="Chen A."/>
            <person name="Palaniappan K."/>
            <person name="Hauser L."/>
            <person name="Chang Y.J."/>
            <person name="Jeffries C.D."/>
            <person name="Detter J.C."/>
            <person name="Han C."/>
            <person name="Rohde M."/>
            <person name="Brambilla E."/>
            <person name="Goker M."/>
            <person name="Woyke T."/>
            <person name="Bristow J."/>
            <person name="Eisen J.A."/>
            <person name="Markowitz V."/>
            <person name="Hugenholtz P."/>
            <person name="Kyrpides N.C."/>
            <person name="Klenk H.P."/>
            <person name="Land M."/>
        </authorList>
    </citation>
    <scope>NUCLEOTIDE SEQUENCE [LARGE SCALE GENOMIC DNA]</scope>
    <source>
        <strain evidence="4">ATCC 33931 / DSM 2075 / LMG 7858 / VKM B-1802 / 2st14</strain>
    </source>
</reference>
<dbReference type="PANTHER" id="PTHR33777:SF1">
    <property type="entry name" value="UPF0045 PROTEIN ECM15"/>
    <property type="match status" value="1"/>
</dbReference>
<feature type="domain" description="Thiamine-binding protein" evidence="2">
    <location>
        <begin position="5"/>
        <end position="95"/>
    </location>
</feature>
<gene>
    <name evidence="3" type="ordered locus">Deba_2418</name>
</gene>
<dbReference type="InterPro" id="IPR051614">
    <property type="entry name" value="UPF0045_domain"/>
</dbReference>
<evidence type="ECO:0000313" key="4">
    <source>
        <dbReference type="Proteomes" id="UP000009047"/>
    </source>
</evidence>
<proteinExistence type="inferred from homology"/>
<dbReference type="OrthoDB" id="9793516at2"/>
<accession>E1QJN7</accession>
<dbReference type="RefSeq" id="WP_013259219.1">
    <property type="nucleotide sequence ID" value="NC_014365.1"/>
</dbReference>
<comment type="similarity">
    <text evidence="1">Belongs to the UPF0045 family.</text>
</comment>
<dbReference type="HOGENOM" id="CLU_137479_3_1_7"/>
<dbReference type="SUPFAM" id="SSF89957">
    <property type="entry name" value="MTH1187/YkoF-like"/>
    <property type="match status" value="1"/>
</dbReference>
<protein>
    <recommendedName>
        <fullName evidence="2">Thiamine-binding protein domain-containing protein</fullName>
    </recommendedName>
</protein>
<dbReference type="PANTHER" id="PTHR33777">
    <property type="entry name" value="UPF0045 PROTEIN ECM15"/>
    <property type="match status" value="1"/>
</dbReference>
<evidence type="ECO:0000256" key="1">
    <source>
        <dbReference type="ARBA" id="ARBA00010272"/>
    </source>
</evidence>
<dbReference type="STRING" id="644282.Deba_2418"/>
<dbReference type="Proteomes" id="UP000009047">
    <property type="component" value="Chromosome"/>
</dbReference>
<dbReference type="Pfam" id="PF01910">
    <property type="entry name" value="Thiamine_BP"/>
    <property type="match status" value="1"/>
</dbReference>
<sequence>MAIIQFSVAPLGTGQTSLSSYVADIHRVLAEEGIEAQLTPMSTIIEGPLETLLGVIAKVHELPFASGADRVLTVIQIDDRRDKPAAAAAKVASVREKLGRA</sequence>
<keyword evidence="4" id="KW-1185">Reference proteome</keyword>
<organism evidence="3 4">
    <name type="scientific">Desulfarculus baarsii (strain ATCC 33931 / DSM 2075 / LMG 7858 / VKM B-1802 / 2st14)</name>
    <dbReference type="NCBI Taxonomy" id="644282"/>
    <lineage>
        <taxon>Bacteria</taxon>
        <taxon>Pseudomonadati</taxon>
        <taxon>Thermodesulfobacteriota</taxon>
        <taxon>Desulfarculia</taxon>
        <taxon>Desulfarculales</taxon>
        <taxon>Desulfarculaceae</taxon>
        <taxon>Desulfarculus</taxon>
    </lineage>
</organism>
<dbReference type="InterPro" id="IPR002767">
    <property type="entry name" value="Thiamine_BP"/>
</dbReference>
<name>E1QJN7_DESB2</name>
<evidence type="ECO:0000259" key="2">
    <source>
        <dbReference type="Pfam" id="PF01910"/>
    </source>
</evidence>
<dbReference type="InterPro" id="IPR029756">
    <property type="entry name" value="MTH1187/YkoF-like"/>
</dbReference>
<dbReference type="NCBIfam" id="TIGR00106">
    <property type="entry name" value="MTH1187 family thiamine-binding protein"/>
    <property type="match status" value="1"/>
</dbReference>
<dbReference type="KEGG" id="dbr:Deba_2418"/>
<dbReference type="eggNOG" id="COG0011">
    <property type="taxonomic scope" value="Bacteria"/>
</dbReference>
<evidence type="ECO:0000313" key="3">
    <source>
        <dbReference type="EMBL" id="ADK85780.1"/>
    </source>
</evidence>
<dbReference type="EMBL" id="CP002085">
    <property type="protein sequence ID" value="ADK85780.1"/>
    <property type="molecule type" value="Genomic_DNA"/>
</dbReference>
<dbReference type="GO" id="GO:0005829">
    <property type="term" value="C:cytosol"/>
    <property type="evidence" value="ECO:0007669"/>
    <property type="project" value="TreeGrafter"/>
</dbReference>
<dbReference type="Gene3D" id="3.30.70.930">
    <property type="match status" value="1"/>
</dbReference>
<dbReference type="AlphaFoldDB" id="E1QJN7"/>